<dbReference type="AlphaFoldDB" id="A0A915JWS2"/>
<dbReference type="WBParaSite" id="nRc.2.0.1.t30469-RA">
    <property type="protein sequence ID" value="nRc.2.0.1.t30469-RA"/>
    <property type="gene ID" value="nRc.2.0.1.g30469"/>
</dbReference>
<evidence type="ECO:0000313" key="1">
    <source>
        <dbReference type="Proteomes" id="UP000887565"/>
    </source>
</evidence>
<proteinExistence type="predicted"/>
<name>A0A915JWS2_ROMCU</name>
<protein>
    <submittedName>
        <fullName evidence="2">Uncharacterized protein</fullName>
    </submittedName>
</protein>
<accession>A0A915JWS2</accession>
<evidence type="ECO:0000313" key="2">
    <source>
        <dbReference type="WBParaSite" id="nRc.2.0.1.t30469-RA"/>
    </source>
</evidence>
<reference evidence="2" key="1">
    <citation type="submission" date="2022-11" db="UniProtKB">
        <authorList>
            <consortium name="WormBaseParasite"/>
        </authorList>
    </citation>
    <scope>IDENTIFICATION</scope>
</reference>
<keyword evidence="1" id="KW-1185">Reference proteome</keyword>
<organism evidence="1 2">
    <name type="scientific">Romanomermis culicivorax</name>
    <name type="common">Nematode worm</name>
    <dbReference type="NCBI Taxonomy" id="13658"/>
    <lineage>
        <taxon>Eukaryota</taxon>
        <taxon>Metazoa</taxon>
        <taxon>Ecdysozoa</taxon>
        <taxon>Nematoda</taxon>
        <taxon>Enoplea</taxon>
        <taxon>Dorylaimia</taxon>
        <taxon>Mermithida</taxon>
        <taxon>Mermithoidea</taxon>
        <taxon>Mermithidae</taxon>
        <taxon>Romanomermis</taxon>
    </lineage>
</organism>
<dbReference type="Proteomes" id="UP000887565">
    <property type="component" value="Unplaced"/>
</dbReference>
<sequence length="161" mass="18161">MAVSRKQPRPTIVRITKVLDTKTDYSWDMNCREIASWIVFVVVISSSHGQDTHKLRGRLLCMDNSAVPEGTLADFFQYVTYEPEPEKLEVSHMKIKNVTIGENGAFDIIVPTRKNSKGQIVRISAVAFRSNECKQGKHLNRGIVTDIEQVDQDLGTIKLNS</sequence>